<dbReference type="PANTHER" id="PTHR47592">
    <property type="entry name" value="PBF68 PROTEIN"/>
    <property type="match status" value="1"/>
</dbReference>
<dbReference type="InterPro" id="IPR054722">
    <property type="entry name" value="PolX-like_BBD"/>
</dbReference>
<evidence type="ECO:0000259" key="2">
    <source>
        <dbReference type="Pfam" id="PF22936"/>
    </source>
</evidence>
<name>A0AA38T3L7_9ASTR</name>
<sequence>MVDDKPILEQVHEFQVLIFQVGAITDKFPPSWKDFSKRMMHKSEDYSLDDILKHLRIEEEARNRDKKSKTPVNVNSVQAGGKGKGNGIRVHRKRLSRDKVKHPLKRIYKRNGKCHVYVEMGHYARECKLRKSGPPAAANAVGEIGELVANLTMDEINTLNMTPQIHTVSRKKISWYLDTSATTHVSNDKSKFVNYREIHGKQVSTANGAKADIVGCGDILLHFTSYRTIRLQSVLHVPTISKNMLSYSRLDTHGFGLQGLDGTIVITKNERYIGKAYLVKGILEL</sequence>
<comment type="caution">
    <text evidence="3">The sequence shown here is derived from an EMBL/GenBank/DDBJ whole genome shotgun (WGS) entry which is preliminary data.</text>
</comment>
<feature type="region of interest" description="Disordered" evidence="1">
    <location>
        <begin position="61"/>
        <end position="88"/>
    </location>
</feature>
<dbReference type="Proteomes" id="UP001172457">
    <property type="component" value="Chromosome 4"/>
</dbReference>
<dbReference type="PANTHER" id="PTHR47592:SF27">
    <property type="entry name" value="OS08G0421700 PROTEIN"/>
    <property type="match status" value="1"/>
</dbReference>
<dbReference type="EMBL" id="JARYMX010000004">
    <property type="protein sequence ID" value="KAJ9552894.1"/>
    <property type="molecule type" value="Genomic_DNA"/>
</dbReference>
<organism evidence="3 4">
    <name type="scientific">Centaurea solstitialis</name>
    <name type="common">yellow star-thistle</name>
    <dbReference type="NCBI Taxonomy" id="347529"/>
    <lineage>
        <taxon>Eukaryota</taxon>
        <taxon>Viridiplantae</taxon>
        <taxon>Streptophyta</taxon>
        <taxon>Embryophyta</taxon>
        <taxon>Tracheophyta</taxon>
        <taxon>Spermatophyta</taxon>
        <taxon>Magnoliopsida</taxon>
        <taxon>eudicotyledons</taxon>
        <taxon>Gunneridae</taxon>
        <taxon>Pentapetalae</taxon>
        <taxon>asterids</taxon>
        <taxon>campanulids</taxon>
        <taxon>Asterales</taxon>
        <taxon>Asteraceae</taxon>
        <taxon>Carduoideae</taxon>
        <taxon>Cardueae</taxon>
        <taxon>Centaureinae</taxon>
        <taxon>Centaurea</taxon>
    </lineage>
</organism>
<evidence type="ECO:0000313" key="3">
    <source>
        <dbReference type="EMBL" id="KAJ9552894.1"/>
    </source>
</evidence>
<feature type="domain" description="Retrovirus-related Pol polyprotein from transposon TNT 1-94-like beta-barrel" evidence="2">
    <location>
        <begin position="175"/>
        <end position="255"/>
    </location>
</feature>
<dbReference type="AlphaFoldDB" id="A0AA38T3L7"/>
<proteinExistence type="predicted"/>
<protein>
    <recommendedName>
        <fullName evidence="2">Retrovirus-related Pol polyprotein from transposon TNT 1-94-like beta-barrel domain-containing protein</fullName>
    </recommendedName>
</protein>
<reference evidence="3" key="1">
    <citation type="submission" date="2023-03" db="EMBL/GenBank/DDBJ databases">
        <title>Chromosome-scale reference genome and RAD-based genetic map of yellow starthistle (Centaurea solstitialis) reveal putative structural variation and QTLs associated with invader traits.</title>
        <authorList>
            <person name="Reatini B."/>
            <person name="Cang F.A."/>
            <person name="Jiang Q."/>
            <person name="Mckibben M.T.W."/>
            <person name="Barker M.S."/>
            <person name="Rieseberg L.H."/>
            <person name="Dlugosch K.M."/>
        </authorList>
    </citation>
    <scope>NUCLEOTIDE SEQUENCE</scope>
    <source>
        <strain evidence="3">CAN-66</strain>
        <tissue evidence="3">Leaf</tissue>
    </source>
</reference>
<evidence type="ECO:0000313" key="4">
    <source>
        <dbReference type="Proteomes" id="UP001172457"/>
    </source>
</evidence>
<dbReference type="Pfam" id="PF22936">
    <property type="entry name" value="Pol_BBD"/>
    <property type="match status" value="1"/>
</dbReference>
<gene>
    <name evidence="3" type="ORF">OSB04_016939</name>
</gene>
<accession>A0AA38T3L7</accession>
<evidence type="ECO:0000256" key="1">
    <source>
        <dbReference type="SAM" id="MobiDB-lite"/>
    </source>
</evidence>
<keyword evidence="4" id="KW-1185">Reference proteome</keyword>